<dbReference type="Proteomes" id="UP000321947">
    <property type="component" value="Unassembled WGS sequence"/>
</dbReference>
<dbReference type="OrthoDB" id="532080at2759"/>
<dbReference type="EMBL" id="SSTE01016227">
    <property type="protein sequence ID" value="KAA0041783.1"/>
    <property type="molecule type" value="Genomic_DNA"/>
</dbReference>
<gene>
    <name evidence="3" type="ORF">E5676_scaffold95G00750</name>
    <name evidence="2" type="ORF">E6C27_scaffold67G001480</name>
</gene>
<evidence type="ECO:0000259" key="1">
    <source>
        <dbReference type="Pfam" id="PF24626"/>
    </source>
</evidence>
<reference evidence="4 5" key="1">
    <citation type="submission" date="2019-08" db="EMBL/GenBank/DDBJ databases">
        <title>Draft genome sequences of two oriental melons (Cucumis melo L. var makuwa).</title>
        <authorList>
            <person name="Kwon S.-Y."/>
        </authorList>
    </citation>
    <scope>NUCLEOTIDE SEQUENCE [LARGE SCALE GENOMIC DNA]</scope>
    <source>
        <strain evidence="5">cv. Chang Bougi</strain>
        <strain evidence="4">cv. SW 3</strain>
        <tissue evidence="3">Leaf</tissue>
    </source>
</reference>
<evidence type="ECO:0000313" key="5">
    <source>
        <dbReference type="Proteomes" id="UP000321947"/>
    </source>
</evidence>
<dbReference type="AlphaFoldDB" id="A0A5D3DU88"/>
<organism evidence="3 5">
    <name type="scientific">Cucumis melo var. makuwa</name>
    <name type="common">Oriental melon</name>
    <dbReference type="NCBI Taxonomy" id="1194695"/>
    <lineage>
        <taxon>Eukaryota</taxon>
        <taxon>Viridiplantae</taxon>
        <taxon>Streptophyta</taxon>
        <taxon>Embryophyta</taxon>
        <taxon>Tracheophyta</taxon>
        <taxon>Spermatophyta</taxon>
        <taxon>Magnoliopsida</taxon>
        <taxon>eudicotyledons</taxon>
        <taxon>Gunneridae</taxon>
        <taxon>Pentapetalae</taxon>
        <taxon>rosids</taxon>
        <taxon>fabids</taxon>
        <taxon>Cucurbitales</taxon>
        <taxon>Cucurbitaceae</taxon>
        <taxon>Benincaseae</taxon>
        <taxon>Cucumis</taxon>
    </lineage>
</organism>
<dbReference type="Gene3D" id="3.30.420.10">
    <property type="entry name" value="Ribonuclease H-like superfamily/Ribonuclease H"/>
    <property type="match status" value="1"/>
</dbReference>
<dbReference type="InterPro" id="IPR056924">
    <property type="entry name" value="SH3_Tf2-1"/>
</dbReference>
<dbReference type="PANTHER" id="PTHR46148:SF60">
    <property type="entry name" value="CHROMO DOMAIN-CONTAINING PROTEIN"/>
    <property type="match status" value="1"/>
</dbReference>
<dbReference type="InterPro" id="IPR036397">
    <property type="entry name" value="RNaseH_sf"/>
</dbReference>
<dbReference type="EMBL" id="SSTD01003134">
    <property type="protein sequence ID" value="TYK27072.1"/>
    <property type="molecule type" value="Genomic_DNA"/>
</dbReference>
<name>A0A5D3DU88_CUCMM</name>
<dbReference type="GO" id="GO:0003676">
    <property type="term" value="F:nucleic acid binding"/>
    <property type="evidence" value="ECO:0007669"/>
    <property type="project" value="InterPro"/>
</dbReference>
<accession>A0A5D3DU88</accession>
<comment type="caution">
    <text evidence="3">The sequence shown here is derived from an EMBL/GenBank/DDBJ whole genome shotgun (WGS) entry which is preliminary data.</text>
</comment>
<protein>
    <submittedName>
        <fullName evidence="3">Pol protein</fullName>
    </submittedName>
</protein>
<evidence type="ECO:0000313" key="3">
    <source>
        <dbReference type="EMBL" id="TYK27072.1"/>
    </source>
</evidence>
<evidence type="ECO:0000313" key="4">
    <source>
        <dbReference type="Proteomes" id="UP000321393"/>
    </source>
</evidence>
<dbReference type="Proteomes" id="UP000321393">
    <property type="component" value="Unassembled WGS sequence"/>
</dbReference>
<feature type="domain" description="Tf2-1-like SH3-like" evidence="1">
    <location>
        <begin position="218"/>
        <end position="283"/>
    </location>
</feature>
<dbReference type="PANTHER" id="PTHR46148">
    <property type="entry name" value="CHROMO DOMAIN-CONTAINING PROTEIN"/>
    <property type="match status" value="1"/>
</dbReference>
<proteinExistence type="predicted"/>
<evidence type="ECO:0000313" key="2">
    <source>
        <dbReference type="EMBL" id="KAA0041783.1"/>
    </source>
</evidence>
<dbReference type="Pfam" id="PF24626">
    <property type="entry name" value="SH3_Tf2-1"/>
    <property type="match status" value="1"/>
</dbReference>
<sequence>MRQRRWLELVKDYDCEILQHPGKADVVADALSRKVSHSAALITEQAPLLRDFERAEIAVSLNDPFLVEKRRLVEAGKNEEFSIASVDGLMFERRLCIPVDSVVKTELLTKVHSSPFSMHPGSEGTKTEASRLTKSAHFIPRKSTYIAKMLVSLPSSGRDFSLHWARGCWDSHLHLMEFAYNNSYQATIDMAPFEVVYGRCCRSPVCWGERKDLEFDVGDIVFLKVELMKGVVRFEKKGKLSPCFVGPFEVLERIGPVAYRLALSPTFFAIHNMFHVSMLRKYVVDPKHVIDFEPLQINENMSYEKQLVEILARQVKTIRNGEITLVKSPQVVTTFRKPFDRVFFVFLRVIPPCSSVDDEAASIAVSLHSSHQSFFVNRQLIIRTNPSHVSASCFVHRRSAATRDVLRVSQLSLSFRQSRALSTVGRTFVELSPFATSHACEVRVTCTPV</sequence>